<dbReference type="InterPro" id="IPR047618">
    <property type="entry name" value="QOR-like"/>
</dbReference>
<dbReference type="AlphaFoldDB" id="A0A0U0WC87"/>
<dbReference type="EMBL" id="CSTD01000004">
    <property type="protein sequence ID" value="CPR12202.1"/>
    <property type="molecule type" value="Genomic_DNA"/>
</dbReference>
<evidence type="ECO:0000256" key="2">
    <source>
        <dbReference type="ARBA" id="ARBA00023002"/>
    </source>
</evidence>
<keyword evidence="1" id="KW-0521">NADP</keyword>
<dbReference type="GO" id="GO:0035925">
    <property type="term" value="F:mRNA 3'-UTR AU-rich region binding"/>
    <property type="evidence" value="ECO:0007669"/>
    <property type="project" value="TreeGrafter"/>
</dbReference>
<dbReference type="Gene3D" id="3.90.180.10">
    <property type="entry name" value="Medium-chain alcohol dehydrogenases, catalytic domain"/>
    <property type="match status" value="1"/>
</dbReference>
<evidence type="ECO:0000256" key="1">
    <source>
        <dbReference type="ARBA" id="ARBA00022857"/>
    </source>
</evidence>
<organism evidence="4 5">
    <name type="scientific">Mycobacterium bohemicum DSM 44277</name>
    <dbReference type="NCBI Taxonomy" id="1236609"/>
    <lineage>
        <taxon>Bacteria</taxon>
        <taxon>Bacillati</taxon>
        <taxon>Actinomycetota</taxon>
        <taxon>Actinomycetes</taxon>
        <taxon>Mycobacteriales</taxon>
        <taxon>Mycobacteriaceae</taxon>
        <taxon>Mycobacterium</taxon>
    </lineage>
</organism>
<evidence type="ECO:0000313" key="4">
    <source>
        <dbReference type="EMBL" id="CPR12202.1"/>
    </source>
</evidence>
<proteinExistence type="predicted"/>
<dbReference type="GO" id="GO:0003960">
    <property type="term" value="F:quinone reductase (NADPH) activity"/>
    <property type="evidence" value="ECO:0007669"/>
    <property type="project" value="InterPro"/>
</dbReference>
<sequence length="343" mass="35944">MRGWKTSGRASFMPGHDIHMHAIEVGETGGPEVLRYVEAPEPTPGAGEVLIRAEAIGVNYIDTYFRSGHYPRSLPFILGSEVCGRVAATGEGVDGFTEGDRVLTAAASGAYAEFSTAPAFLTVKVPDAVSSDAAASVLLKGLTAHYLLKSVYPVQRGDTVLVHAGAGGVGLILTQWATSLGVRVITTVSTPEKARMSRQAGADEVLDYPDDAERFGQRVRELTGGAGVQAVYDGVGATTFDASLASLAVRGTLALFGAASGPVPPFDPQRLNAAGSVFLTRPSLAHFVRTGDEFTWRATELFDAITGGDITVEVGGRYPLAEAAQAHRDLQGRKTTGSIVLLP</sequence>
<gene>
    <name evidence="4" type="primary">qor</name>
    <name evidence="4" type="ORF">BN971_03496</name>
</gene>
<evidence type="ECO:0000259" key="3">
    <source>
        <dbReference type="SMART" id="SM00829"/>
    </source>
</evidence>
<dbReference type="InterPro" id="IPR020843">
    <property type="entry name" value="ER"/>
</dbReference>
<keyword evidence="2" id="KW-0560">Oxidoreductase</keyword>
<dbReference type="PANTHER" id="PTHR48106:SF13">
    <property type="entry name" value="QUINONE OXIDOREDUCTASE-RELATED"/>
    <property type="match status" value="1"/>
</dbReference>
<dbReference type="Gene3D" id="3.40.50.720">
    <property type="entry name" value="NAD(P)-binding Rossmann-like Domain"/>
    <property type="match status" value="1"/>
</dbReference>
<dbReference type="PANTHER" id="PTHR48106">
    <property type="entry name" value="QUINONE OXIDOREDUCTASE PIG3-RELATED"/>
    <property type="match status" value="1"/>
</dbReference>
<protein>
    <submittedName>
        <fullName evidence="4">Qor</fullName>
    </submittedName>
</protein>
<dbReference type="Pfam" id="PF08240">
    <property type="entry name" value="ADH_N"/>
    <property type="match status" value="1"/>
</dbReference>
<dbReference type="FunFam" id="3.40.50.720:FF:000053">
    <property type="entry name" value="Quinone oxidoreductase 1"/>
    <property type="match status" value="1"/>
</dbReference>
<dbReference type="SUPFAM" id="SSF50129">
    <property type="entry name" value="GroES-like"/>
    <property type="match status" value="1"/>
</dbReference>
<dbReference type="GO" id="GO:0070402">
    <property type="term" value="F:NADPH binding"/>
    <property type="evidence" value="ECO:0007669"/>
    <property type="project" value="TreeGrafter"/>
</dbReference>
<evidence type="ECO:0000313" key="5">
    <source>
        <dbReference type="Proteomes" id="UP000198875"/>
    </source>
</evidence>
<dbReference type="Pfam" id="PF00107">
    <property type="entry name" value="ADH_zinc_N"/>
    <property type="match status" value="1"/>
</dbReference>
<name>A0A0U0WC87_MYCBE</name>
<dbReference type="Proteomes" id="UP000198875">
    <property type="component" value="Unassembled WGS sequence"/>
</dbReference>
<accession>A0A0U0WC87</accession>
<feature type="domain" description="Enoyl reductase (ER)" evidence="3">
    <location>
        <begin position="29"/>
        <end position="341"/>
    </location>
</feature>
<dbReference type="InterPro" id="IPR011032">
    <property type="entry name" value="GroES-like_sf"/>
</dbReference>
<dbReference type="SMART" id="SM00829">
    <property type="entry name" value="PKS_ER"/>
    <property type="match status" value="1"/>
</dbReference>
<dbReference type="CDD" id="cd05286">
    <property type="entry name" value="QOR2"/>
    <property type="match status" value="1"/>
</dbReference>
<dbReference type="InterPro" id="IPR036291">
    <property type="entry name" value="NAD(P)-bd_dom_sf"/>
</dbReference>
<dbReference type="GO" id="GO:0005829">
    <property type="term" value="C:cytosol"/>
    <property type="evidence" value="ECO:0007669"/>
    <property type="project" value="TreeGrafter"/>
</dbReference>
<dbReference type="SUPFAM" id="SSF51735">
    <property type="entry name" value="NAD(P)-binding Rossmann-fold domains"/>
    <property type="match status" value="1"/>
</dbReference>
<reference evidence="4 5" key="1">
    <citation type="submission" date="2015-03" db="EMBL/GenBank/DDBJ databases">
        <authorList>
            <person name="Murphy D."/>
        </authorList>
    </citation>
    <scope>NUCLEOTIDE SEQUENCE [LARGE SCALE GENOMIC DNA]</scope>
    <source>
        <strain evidence="4 5">DSM 44277</strain>
    </source>
</reference>
<dbReference type="InterPro" id="IPR013149">
    <property type="entry name" value="ADH-like_C"/>
</dbReference>
<dbReference type="InterPro" id="IPR013154">
    <property type="entry name" value="ADH-like_N"/>
</dbReference>